<accession>A0A2U9IR02</accession>
<evidence type="ECO:0000313" key="1">
    <source>
        <dbReference type="EMBL" id="AWR98462.1"/>
    </source>
</evidence>
<gene>
    <name evidence="1" type="ORF">DFR87_00620</name>
</gene>
<name>A0A2U9IR02_9CREN</name>
<dbReference type="STRING" id="1293036.GCA_001315825_01728"/>
<dbReference type="EMBL" id="CP029287">
    <property type="protein sequence ID" value="AWR98462.1"/>
    <property type="molecule type" value="Genomic_DNA"/>
</dbReference>
<protein>
    <submittedName>
        <fullName evidence="1">Uncharacterized protein</fullName>
    </submittedName>
</protein>
<reference evidence="2" key="3">
    <citation type="submission" date="2020-03" db="EMBL/GenBank/DDBJ databases">
        <title>Sequencing and Assembly of Multiple Reported Metal-Biooxidizing Members of the Extremely Thermoacidophilic Archaeal Family Sulfolobaceae.</title>
        <authorList>
            <person name="Counts J.A."/>
            <person name="Kelly R.M."/>
        </authorList>
    </citation>
    <scope>NUCLEOTIDE SEQUENCE [LARGE SCALE GENOMIC DNA]</scope>
    <source>
        <strain evidence="2">HO1-1</strain>
    </source>
</reference>
<sequence>MSSQSPESRQVCEEMKNHGHDEILEKYPPSGDQTLISYFHDLFKGLFPKGGRSKNSQGYSNLKSKYEDYDRIASMAEQSQEFIGNNEKVMDLLERLPSVILNPYSLSLQYYLESVGDIRFKPVQPEEEFKGLSKYQCSYLTSKYGDIFATTLKKIVQGDDLNLEDLKIVVDSIKFFPQRSWITGNDISVLSHNRGAFLASLRYVTVVEISNPFLSSIRKLKDLEGIFAITRIFLYHLNEIILNLSRNICKKIIIEDGLSKYDSPLIDFFTPLIWYTDHRSIVLFLDKDRVTKLPEFVKEAVEKTLNEVLSSSVIEKAPNEALSRSNFSEHLSEIVHEIYITNKIIAETNIIGNKQSSQSPGQDLTDTTRQLQDSAKRLNELLNLGEKGEPKRIKDERIEVRIRGFPVGHETCDICKVRGAVNMKPEIFENLMKKGILDSDEKICNICLGVRLSSYYLGRSSGVRFGDENTGGGNQSQGWGHLLQFKPHERRGRSLDDLADSSDDVIYVIIKPDLDIFKRNDSEAFMVNPRKYYIKLLGCLELSNCLVGKLTNDIKSKIETELKNKQDQQNQDILNEFLKRIDKLREELKRDPESVGERFFDSVELYENGLELNKTTNFILGNLKDLIGGKNFYFIRKKIESIVKSVTLEPKDQNSFRGCKKLFNDPNAGKLRKEIEVPKALDRYFSLMQSFSILGEEVLALTYIVGINQLILVAPTTFSPLLMTAIRKKDVVRFLKEVIFKLDWLDKPGEYVKASSLPSIQIYLIKAKTYTSISLIIEILNERVERVKDNNESGPTVIEIIPLIMNRNNVPTEPLNAFSLKQVEEALDDRLNKGNSEEVVEFVVTSSEEVAYPEFRNFKKLTNEGIYRLVREYQSKPFSIELNPEEKVRAYVARLLV</sequence>
<keyword evidence="2" id="KW-1185">Reference proteome</keyword>
<evidence type="ECO:0000313" key="2">
    <source>
        <dbReference type="Proteomes" id="UP000247586"/>
    </source>
</evidence>
<dbReference type="KEGG" id="mhk:DFR87_00620"/>
<dbReference type="Proteomes" id="UP000247586">
    <property type="component" value="Chromosome"/>
</dbReference>
<organism evidence="1 2">
    <name type="scientific">Metallosphaera hakonensis JCM 8857 = DSM 7519</name>
    <dbReference type="NCBI Taxonomy" id="1293036"/>
    <lineage>
        <taxon>Archaea</taxon>
        <taxon>Thermoproteota</taxon>
        <taxon>Thermoprotei</taxon>
        <taxon>Sulfolobales</taxon>
        <taxon>Sulfolobaceae</taxon>
        <taxon>Metallosphaera</taxon>
    </lineage>
</organism>
<reference evidence="2" key="2">
    <citation type="submission" date="2020-03" db="EMBL/GenBank/DDBJ databases">
        <title>Complete Genome Sequences of Extremely Thermoacidophilic, Metal-Mobilizing Type-Strain Members of the Archaeal Family Sulfolobaceae: Acidianus brierleyi DSM-1651T, Acidianus sulfidivorans DSM-18786T, Metallosphaera hakonensis DSM-7519T, and Metallosphaera prunae DSM-10039T.</title>
        <authorList>
            <person name="Counts J.A."/>
            <person name="Kelly R.M."/>
        </authorList>
    </citation>
    <scope>NUCLEOTIDE SEQUENCE [LARGE SCALE GENOMIC DNA]</scope>
    <source>
        <strain evidence="2">HO1-1</strain>
    </source>
</reference>
<proteinExistence type="predicted"/>
<reference evidence="1 2" key="1">
    <citation type="submission" date="2018-05" db="EMBL/GenBank/DDBJ databases">
        <title>Complete Genome Sequences of Extremely Thermoacidophilic, Metal-Mobilizing Type-Strain Members of the Archaeal Family Sulfolobaceae: Acidianus brierleyi DSM-1651T, Acidianus sulfidivorans DSM-18786T, Metallosphaera hakonensis DSM-7519T, and Metallosphaera prunae DSM-10039T.</title>
        <authorList>
            <person name="Counts J.A."/>
            <person name="Kelly R.M."/>
        </authorList>
    </citation>
    <scope>NUCLEOTIDE SEQUENCE [LARGE SCALE GENOMIC DNA]</scope>
    <source>
        <strain evidence="1 2">HO1-1</strain>
    </source>
</reference>
<dbReference type="AlphaFoldDB" id="A0A2U9IR02"/>